<keyword evidence="1" id="KW-1245">Viral tail assembly</keyword>
<keyword evidence="1" id="KW-1188">Viral release from host cell</keyword>
<reference evidence="5" key="1">
    <citation type="journal article" date="2021" name="Proc. Natl. Acad. Sci. U.S.A.">
        <title>A Catalog of Tens of Thousands of Viruses from Human Metagenomes Reveals Hidden Associations with Chronic Diseases.</title>
        <authorList>
            <person name="Tisza M.J."/>
            <person name="Buck C.B."/>
        </authorList>
    </citation>
    <scope>NUCLEOTIDE SEQUENCE</scope>
    <source>
        <strain evidence="5">CtStS16</strain>
    </source>
</reference>
<keyword evidence="3" id="KW-0812">Transmembrane</keyword>
<protein>
    <submittedName>
        <fullName evidence="5">Tail tape measure protein</fullName>
    </submittedName>
</protein>
<feature type="transmembrane region" description="Helical" evidence="3">
    <location>
        <begin position="309"/>
        <end position="326"/>
    </location>
</feature>
<sequence length="590" mass="63119">MDNALKFLIKITASPGNTLATARLCEKQLDNIKLKSLEAKTALTKTFNFSSFKSGLMSIPGMAFLMNPTTLIGAGIGAVSRLGAQAESTAVAFKTLVGDEKKAGEMLKEIGDFANHSPFGKMELVEGAQQMLNFGISTEKVLPLMKQLGDISGGNKDRFASLSLVMGQVSSTGYLMGQDLQQFINAGFNPVHELSEMTGKSVADLKDMMSKGQITAENVAQAIAHATGEGGKFHGMMEAKSQTLEGKLSTLQDTVVTSAEELSKGINSPIGELVDQITAIIPTITNGLQMVFRAFGACIKFVMKFKTELAILGGVVLAIFTMWKAYNAALAAYLVVSKLCQAATVIWTTVQWALNAAMTLNPIGIVITAVVALVAAIGYAWVKFAGFRAFLITMWDTIKQFGNILKDFLIDRITDLVKGLGSVATSLYKLFKGDFKGAADSFTDGIKQISGYNAFKKAYISTYDTATNIGANFNKNLKNERAKDKAKAESKSEIADPGIKGSAKTTSNEVVFGEGKKGKGKKGKKGKHGKSAEEIATGGKRSTAITMNISKFFDTIHVHMSDKADTAELERVVVQCINRSLAIATSTDRG</sequence>
<evidence type="ECO:0000313" key="5">
    <source>
        <dbReference type="EMBL" id="DAE21123.1"/>
    </source>
</evidence>
<feature type="domain" description="Tape measure protein N-terminal" evidence="4">
    <location>
        <begin position="80"/>
        <end position="262"/>
    </location>
</feature>
<dbReference type="NCBIfam" id="TIGR02675">
    <property type="entry name" value="tape_meas_nterm"/>
    <property type="match status" value="1"/>
</dbReference>
<keyword evidence="3" id="KW-0472">Membrane</keyword>
<evidence type="ECO:0000256" key="2">
    <source>
        <dbReference type="SAM" id="MobiDB-lite"/>
    </source>
</evidence>
<evidence type="ECO:0000256" key="3">
    <source>
        <dbReference type="SAM" id="Phobius"/>
    </source>
</evidence>
<feature type="compositionally biased region" description="Basic and acidic residues" evidence="2">
    <location>
        <begin position="480"/>
        <end position="494"/>
    </location>
</feature>
<dbReference type="GO" id="GO:0098003">
    <property type="term" value="P:viral tail assembly"/>
    <property type="evidence" value="ECO:0007669"/>
    <property type="project" value="UniProtKB-KW"/>
</dbReference>
<evidence type="ECO:0000259" key="4">
    <source>
        <dbReference type="Pfam" id="PF20155"/>
    </source>
</evidence>
<feature type="transmembrane region" description="Helical" evidence="3">
    <location>
        <begin position="362"/>
        <end position="382"/>
    </location>
</feature>
<dbReference type="Pfam" id="PF20155">
    <property type="entry name" value="TMP_3"/>
    <property type="match status" value="1"/>
</dbReference>
<keyword evidence="3" id="KW-1133">Transmembrane helix</keyword>
<name>A0A8S5QQN0_9CAUD</name>
<accession>A0A8S5QQN0</accession>
<evidence type="ECO:0000256" key="1">
    <source>
        <dbReference type="ARBA" id="ARBA00022465"/>
    </source>
</evidence>
<proteinExistence type="predicted"/>
<organism evidence="5">
    <name type="scientific">Myoviridae sp. ctStS16</name>
    <dbReference type="NCBI Taxonomy" id="2826654"/>
    <lineage>
        <taxon>Viruses</taxon>
        <taxon>Duplodnaviria</taxon>
        <taxon>Heunggongvirae</taxon>
        <taxon>Uroviricota</taxon>
        <taxon>Caudoviricetes</taxon>
    </lineage>
</organism>
<dbReference type="InterPro" id="IPR013491">
    <property type="entry name" value="Tape_meas_N"/>
</dbReference>
<feature type="compositionally biased region" description="Basic residues" evidence="2">
    <location>
        <begin position="518"/>
        <end position="529"/>
    </location>
</feature>
<dbReference type="EMBL" id="BK015708">
    <property type="protein sequence ID" value="DAE21123.1"/>
    <property type="molecule type" value="Genomic_DNA"/>
</dbReference>
<feature type="region of interest" description="Disordered" evidence="2">
    <location>
        <begin position="480"/>
        <end position="539"/>
    </location>
</feature>